<dbReference type="GO" id="GO:0006935">
    <property type="term" value="P:chemotaxis"/>
    <property type="evidence" value="ECO:0007669"/>
    <property type="project" value="UniProtKB-KW"/>
</dbReference>
<dbReference type="AlphaFoldDB" id="A0A372LJE5"/>
<feature type="transmembrane region" description="Helical" evidence="11">
    <location>
        <begin position="21"/>
        <end position="42"/>
    </location>
</feature>
<gene>
    <name evidence="14" type="ORF">D0466_00165</name>
</gene>
<evidence type="ECO:0000256" key="4">
    <source>
        <dbReference type="ARBA" id="ARBA00022500"/>
    </source>
</evidence>
<dbReference type="InterPro" id="IPR004089">
    <property type="entry name" value="MCPsignal_dom"/>
</dbReference>
<protein>
    <submittedName>
        <fullName evidence="14">Methyl-accepting chemotaxis protein</fullName>
    </submittedName>
</protein>
<evidence type="ECO:0000256" key="10">
    <source>
        <dbReference type="PROSITE-ProRule" id="PRU00284"/>
    </source>
</evidence>
<feature type="domain" description="HAMP" evidence="13">
    <location>
        <begin position="217"/>
        <end position="269"/>
    </location>
</feature>
<feature type="domain" description="Methyl-accepting transducer" evidence="12">
    <location>
        <begin position="288"/>
        <end position="524"/>
    </location>
</feature>
<dbReference type="InterPro" id="IPR029151">
    <property type="entry name" value="Sensor-like_sf"/>
</dbReference>
<evidence type="ECO:0000259" key="12">
    <source>
        <dbReference type="PROSITE" id="PS50111"/>
    </source>
</evidence>
<dbReference type="CDD" id="cd11386">
    <property type="entry name" value="MCP_signal"/>
    <property type="match status" value="1"/>
</dbReference>
<evidence type="ECO:0000256" key="11">
    <source>
        <dbReference type="SAM" id="Phobius"/>
    </source>
</evidence>
<evidence type="ECO:0000256" key="2">
    <source>
        <dbReference type="ARBA" id="ARBA00022475"/>
    </source>
</evidence>
<proteinExistence type="inferred from homology"/>
<dbReference type="Pfam" id="PF17202">
    <property type="entry name" value="sCache_3_3"/>
    <property type="match status" value="1"/>
</dbReference>
<evidence type="ECO:0000256" key="9">
    <source>
        <dbReference type="ARBA" id="ARBA00029447"/>
    </source>
</evidence>
<organism evidence="14 15">
    <name type="scientific">Peribacillus glennii</name>
    <dbReference type="NCBI Taxonomy" id="2303991"/>
    <lineage>
        <taxon>Bacteria</taxon>
        <taxon>Bacillati</taxon>
        <taxon>Bacillota</taxon>
        <taxon>Bacilli</taxon>
        <taxon>Bacillales</taxon>
        <taxon>Bacillaceae</taxon>
        <taxon>Peribacillus</taxon>
    </lineage>
</organism>
<evidence type="ECO:0000256" key="1">
    <source>
        <dbReference type="ARBA" id="ARBA00004651"/>
    </source>
</evidence>
<comment type="caution">
    <text evidence="14">The sequence shown here is derived from an EMBL/GenBank/DDBJ whole genome shotgun (WGS) entry which is preliminary data.</text>
</comment>
<dbReference type="Pfam" id="PF00672">
    <property type="entry name" value="HAMP"/>
    <property type="match status" value="1"/>
</dbReference>
<evidence type="ECO:0000256" key="8">
    <source>
        <dbReference type="ARBA" id="ARBA00023224"/>
    </source>
</evidence>
<dbReference type="Gene3D" id="1.10.287.950">
    <property type="entry name" value="Methyl-accepting chemotaxis protein"/>
    <property type="match status" value="1"/>
</dbReference>
<evidence type="ECO:0000256" key="7">
    <source>
        <dbReference type="ARBA" id="ARBA00023136"/>
    </source>
</evidence>
<sequence>MGDVLWVSKYKKTIKLKLGAKINLIVLSVLLFLSVTVGVAVVQQVGSGLKQFALEKAKGDLGLAYRYMKNKYPGEWAVKEGQLYKGSTLMNGNFEAVDKIGSDTGDTVTIFLGDTRISTNVMVDGKRAIGTKISPEVGSRVLEHGENFYGEADVAGKHYQTAYMPIKDSSGETIGVFYVGVSDKIVQNITSSVVMTFLLVLIIVILISFLVILWFTRNLKKRLTTISNALVHAGNGDFTIEVADKSGDELSDLANSYNLMKDNIRNMIHAIYETSEHVAATAEELSAGAEQTSKATEQITEAIQEVANGAESQTEKVEITSNSLVEVAKGIENIAENASAVAEAGSLVTGQATQGGEHVGSTAKQINAIQQSVQISNEVLNLLERRSRQIGEITQVITGIANQTNLLALNAAIEAARAGENGKGFAVVADEVRKLAEQSQASSSQIAELIIEIQSDMVRSTESIGQVQLDVQEGLVIIGKTEESFRQIMYSLEHMHRQIDEMASTSRQMSDSAQKVSATVDGISEISRETSGHSQSVAASAEEQLASMEEITASASSLSERAMDLQEMLNKFKV</sequence>
<dbReference type="OrthoDB" id="9814363at2"/>
<keyword evidence="8 10" id="KW-0807">Transducer</keyword>
<evidence type="ECO:0000259" key="13">
    <source>
        <dbReference type="PROSITE" id="PS50885"/>
    </source>
</evidence>
<feature type="transmembrane region" description="Helical" evidence="11">
    <location>
        <begin position="193"/>
        <end position="215"/>
    </location>
</feature>
<dbReference type="InterPro" id="IPR033463">
    <property type="entry name" value="sCache_3"/>
</dbReference>
<dbReference type="InterPro" id="IPR004090">
    <property type="entry name" value="Chemotax_Me-accpt_rcpt"/>
</dbReference>
<dbReference type="CDD" id="cd06225">
    <property type="entry name" value="HAMP"/>
    <property type="match status" value="1"/>
</dbReference>
<evidence type="ECO:0000256" key="6">
    <source>
        <dbReference type="ARBA" id="ARBA00022989"/>
    </source>
</evidence>
<evidence type="ECO:0000313" key="14">
    <source>
        <dbReference type="EMBL" id="RFU66577.1"/>
    </source>
</evidence>
<dbReference type="SMART" id="SM00283">
    <property type="entry name" value="MA"/>
    <property type="match status" value="1"/>
</dbReference>
<name>A0A372LJE5_9BACI</name>
<dbReference type="PROSITE" id="PS50111">
    <property type="entry name" value="CHEMOTAXIS_TRANSDUC_2"/>
    <property type="match status" value="1"/>
</dbReference>
<dbReference type="GO" id="GO:0007165">
    <property type="term" value="P:signal transduction"/>
    <property type="evidence" value="ECO:0007669"/>
    <property type="project" value="UniProtKB-KW"/>
</dbReference>
<evidence type="ECO:0000313" key="15">
    <source>
        <dbReference type="Proteomes" id="UP000262939"/>
    </source>
</evidence>
<evidence type="ECO:0000256" key="3">
    <source>
        <dbReference type="ARBA" id="ARBA00022481"/>
    </source>
</evidence>
<dbReference type="SUPFAM" id="SSF58104">
    <property type="entry name" value="Methyl-accepting chemotaxis protein (MCP) signaling domain"/>
    <property type="match status" value="1"/>
</dbReference>
<dbReference type="PROSITE" id="PS50885">
    <property type="entry name" value="HAMP"/>
    <property type="match status" value="1"/>
</dbReference>
<dbReference type="PRINTS" id="PR00260">
    <property type="entry name" value="CHEMTRNSDUCR"/>
</dbReference>
<dbReference type="Proteomes" id="UP000262939">
    <property type="component" value="Unassembled WGS sequence"/>
</dbReference>
<dbReference type="Gene3D" id="6.10.340.10">
    <property type="match status" value="1"/>
</dbReference>
<dbReference type="InterPro" id="IPR003660">
    <property type="entry name" value="HAMP_dom"/>
</dbReference>
<dbReference type="PANTHER" id="PTHR32089:SF114">
    <property type="entry name" value="METHYL-ACCEPTING CHEMOTAXIS PROTEIN MCPB"/>
    <property type="match status" value="1"/>
</dbReference>
<dbReference type="SMART" id="SM00304">
    <property type="entry name" value="HAMP"/>
    <property type="match status" value="1"/>
</dbReference>
<keyword evidence="7 11" id="KW-0472">Membrane</keyword>
<dbReference type="GO" id="GO:0005886">
    <property type="term" value="C:plasma membrane"/>
    <property type="evidence" value="ECO:0007669"/>
    <property type="project" value="UniProtKB-SubCell"/>
</dbReference>
<dbReference type="EMBL" id="QVTD01000001">
    <property type="protein sequence ID" value="RFU66577.1"/>
    <property type="molecule type" value="Genomic_DNA"/>
</dbReference>
<comment type="subcellular location">
    <subcellularLocation>
        <location evidence="1">Cell membrane</location>
        <topology evidence="1">Multi-pass membrane protein</topology>
    </subcellularLocation>
</comment>
<dbReference type="Pfam" id="PF00015">
    <property type="entry name" value="MCPsignal"/>
    <property type="match status" value="1"/>
</dbReference>
<evidence type="ECO:0000256" key="5">
    <source>
        <dbReference type="ARBA" id="ARBA00022692"/>
    </source>
</evidence>
<comment type="similarity">
    <text evidence="9">Belongs to the methyl-accepting chemotaxis (MCP) protein family.</text>
</comment>
<reference evidence="14 15" key="1">
    <citation type="submission" date="2018-08" db="EMBL/GenBank/DDBJ databases">
        <title>Bacillus chawlae sp. nov., Bacillus glennii sp. nov., and Bacillus saganii sp. nov. Isolated from the Vehicle Assembly Building at Kennedy Space Center where the Viking Spacecraft were Assembled.</title>
        <authorList>
            <person name="Seuylemezian A."/>
            <person name="Vaishampayan P."/>
        </authorList>
    </citation>
    <scope>NUCLEOTIDE SEQUENCE [LARGE SCALE GENOMIC DNA]</scope>
    <source>
        <strain evidence="14 15">V44-8</strain>
    </source>
</reference>
<accession>A0A372LJE5</accession>
<keyword evidence="3" id="KW-0488">Methylation</keyword>
<keyword evidence="5 11" id="KW-0812">Transmembrane</keyword>
<keyword evidence="15" id="KW-1185">Reference proteome</keyword>
<dbReference type="GO" id="GO:0004888">
    <property type="term" value="F:transmembrane signaling receptor activity"/>
    <property type="evidence" value="ECO:0007669"/>
    <property type="project" value="InterPro"/>
</dbReference>
<dbReference type="PANTHER" id="PTHR32089">
    <property type="entry name" value="METHYL-ACCEPTING CHEMOTAXIS PROTEIN MCPB"/>
    <property type="match status" value="1"/>
</dbReference>
<keyword evidence="6 11" id="KW-1133">Transmembrane helix</keyword>
<dbReference type="SUPFAM" id="SSF103190">
    <property type="entry name" value="Sensory domain-like"/>
    <property type="match status" value="1"/>
</dbReference>
<keyword evidence="4" id="KW-0145">Chemotaxis</keyword>
<keyword evidence="2" id="KW-1003">Cell membrane</keyword>